<dbReference type="InterPro" id="IPR018113">
    <property type="entry name" value="PTrfase_EIIB_Cys"/>
</dbReference>
<dbReference type="AlphaFoldDB" id="K6W4T3"/>
<keyword evidence="4" id="KW-0598">Phosphotransferase system</keyword>
<dbReference type="PANTHER" id="PTHR30009">
    <property type="entry name" value="CYTOCHROME C-TYPE SYNTHESIS PROTEIN AND PTS TRANSMEMBRANE COMPONENT"/>
    <property type="match status" value="1"/>
</dbReference>
<dbReference type="InterPro" id="IPR036878">
    <property type="entry name" value="Glu_permease_IIB"/>
</dbReference>
<dbReference type="InterPro" id="IPR050429">
    <property type="entry name" value="PTS_Glucose_EIICBA"/>
</dbReference>
<dbReference type="EMBL" id="BAHD01000003">
    <property type="protein sequence ID" value="GAB94170.1"/>
    <property type="molecule type" value="Genomic_DNA"/>
</dbReference>
<evidence type="ECO:0000256" key="3">
    <source>
        <dbReference type="ARBA" id="ARBA00022679"/>
    </source>
</evidence>
<dbReference type="Gene3D" id="3.30.1360.60">
    <property type="entry name" value="Glucose permease domain IIB"/>
    <property type="match status" value="1"/>
</dbReference>
<dbReference type="eggNOG" id="COG1264">
    <property type="taxonomic scope" value="Bacteria"/>
</dbReference>
<dbReference type="NCBIfam" id="TIGR00826">
    <property type="entry name" value="EIIB_glc"/>
    <property type="match status" value="1"/>
</dbReference>
<dbReference type="SUPFAM" id="SSF55604">
    <property type="entry name" value="Glucose permease domain IIB"/>
    <property type="match status" value="1"/>
</dbReference>
<name>K6W4T3_9MICO</name>
<dbReference type="OrthoDB" id="2045873at2"/>
<dbReference type="Proteomes" id="UP000008366">
    <property type="component" value="Unassembled WGS sequence"/>
</dbReference>
<evidence type="ECO:0000256" key="6">
    <source>
        <dbReference type="PROSITE-ProRule" id="PRU00421"/>
    </source>
</evidence>
<evidence type="ECO:0000256" key="5">
    <source>
        <dbReference type="ARBA" id="ARBA00022777"/>
    </source>
</evidence>
<accession>K6W4T3</accession>
<dbReference type="GO" id="GO:0008982">
    <property type="term" value="F:protein-N(PI)-phosphohistidine-sugar phosphotransferase activity"/>
    <property type="evidence" value="ECO:0007669"/>
    <property type="project" value="InterPro"/>
</dbReference>
<proteinExistence type="predicted"/>
<evidence type="ECO:0000256" key="1">
    <source>
        <dbReference type="ARBA" id="ARBA00022448"/>
    </source>
</evidence>
<dbReference type="CDD" id="cd00212">
    <property type="entry name" value="PTS_IIB_glc"/>
    <property type="match status" value="1"/>
</dbReference>
<comment type="caution">
    <text evidence="8">The sequence shown here is derived from an EMBL/GenBank/DDBJ whole genome shotgun (WGS) entry which is preliminary data.</text>
</comment>
<organism evidence="8 9">
    <name type="scientific">Kineosphaera limosa NBRC 100340</name>
    <dbReference type="NCBI Taxonomy" id="1184609"/>
    <lineage>
        <taxon>Bacteria</taxon>
        <taxon>Bacillati</taxon>
        <taxon>Actinomycetota</taxon>
        <taxon>Actinomycetes</taxon>
        <taxon>Micrococcales</taxon>
        <taxon>Dermatophilaceae</taxon>
        <taxon>Kineosphaera</taxon>
    </lineage>
</organism>
<dbReference type="Pfam" id="PF00367">
    <property type="entry name" value="PTS_EIIB"/>
    <property type="match status" value="1"/>
</dbReference>
<dbReference type="GO" id="GO:0016301">
    <property type="term" value="F:kinase activity"/>
    <property type="evidence" value="ECO:0007669"/>
    <property type="project" value="UniProtKB-KW"/>
</dbReference>
<gene>
    <name evidence="8" type="ORF">KILIM_003_00930</name>
</gene>
<sequence>MSKASDILAALGGSENIVEIEPCTTRLRTELSDPGIVDERKLKQAGAHGVITAGNVVQIVVGLNAENLADEIEGLR</sequence>
<evidence type="ECO:0000256" key="4">
    <source>
        <dbReference type="ARBA" id="ARBA00022683"/>
    </source>
</evidence>
<evidence type="ECO:0000259" key="7">
    <source>
        <dbReference type="PROSITE" id="PS51098"/>
    </source>
</evidence>
<dbReference type="GO" id="GO:0009401">
    <property type="term" value="P:phosphoenolpyruvate-dependent sugar phosphotransferase system"/>
    <property type="evidence" value="ECO:0007669"/>
    <property type="project" value="UniProtKB-KW"/>
</dbReference>
<keyword evidence="2" id="KW-0762">Sugar transport</keyword>
<dbReference type="InterPro" id="IPR001996">
    <property type="entry name" value="PTS_IIB_1"/>
</dbReference>
<keyword evidence="9" id="KW-1185">Reference proteome</keyword>
<dbReference type="PANTHER" id="PTHR30009:SF4">
    <property type="entry name" value="PTS SYSTEM N-ACETYLGLUCOSAMINE-SPECIFIC EIICBA COMPONENT"/>
    <property type="match status" value="1"/>
</dbReference>
<evidence type="ECO:0000256" key="2">
    <source>
        <dbReference type="ARBA" id="ARBA00022597"/>
    </source>
</evidence>
<dbReference type="GO" id="GO:0090563">
    <property type="term" value="F:protein-phosphocysteine-sugar phosphotransferase activity"/>
    <property type="evidence" value="ECO:0007669"/>
    <property type="project" value="TreeGrafter"/>
</dbReference>
<evidence type="ECO:0000313" key="9">
    <source>
        <dbReference type="Proteomes" id="UP000008366"/>
    </source>
</evidence>
<reference evidence="8 9" key="1">
    <citation type="submission" date="2012-08" db="EMBL/GenBank/DDBJ databases">
        <title>Whole genome shotgun sequence of Kineosphaera limosa NBRC 100340.</title>
        <authorList>
            <person name="Yoshida I."/>
            <person name="Isaki S."/>
            <person name="Hosoyama A."/>
            <person name="Tsuchikane K."/>
            <person name="Katsumata H."/>
            <person name="Ando Y."/>
            <person name="Ohji S."/>
            <person name="Hamada M."/>
            <person name="Tamura T."/>
            <person name="Yamazoe A."/>
            <person name="Yamazaki S."/>
            <person name="Fujita N."/>
        </authorList>
    </citation>
    <scope>NUCLEOTIDE SEQUENCE [LARGE SCALE GENOMIC DNA]</scope>
    <source>
        <strain evidence="8 9">NBRC 100340</strain>
    </source>
</reference>
<dbReference type="PROSITE" id="PS51098">
    <property type="entry name" value="PTS_EIIB_TYPE_1"/>
    <property type="match status" value="1"/>
</dbReference>
<feature type="domain" description="PTS EIIB type-1" evidence="7">
    <location>
        <begin position="1"/>
        <end position="76"/>
    </location>
</feature>
<keyword evidence="1" id="KW-0813">Transport</keyword>
<dbReference type="GO" id="GO:0005886">
    <property type="term" value="C:plasma membrane"/>
    <property type="evidence" value="ECO:0007669"/>
    <property type="project" value="TreeGrafter"/>
</dbReference>
<keyword evidence="3 8" id="KW-0808">Transferase</keyword>
<dbReference type="STRING" id="1184609.KILIM_003_00930"/>
<protein>
    <submittedName>
        <fullName evidence="8">Putative phosphotransferase system enzyme IIB component</fullName>
    </submittedName>
</protein>
<dbReference type="RefSeq" id="WP_006590703.1">
    <property type="nucleotide sequence ID" value="NZ_BAHD01000003.1"/>
</dbReference>
<keyword evidence="5" id="KW-0418">Kinase</keyword>
<dbReference type="GO" id="GO:0015764">
    <property type="term" value="P:N-acetylglucosamine transport"/>
    <property type="evidence" value="ECO:0007669"/>
    <property type="project" value="TreeGrafter"/>
</dbReference>
<feature type="active site" description="Phosphocysteine intermediate; for EIIB activity" evidence="6">
    <location>
        <position position="23"/>
    </location>
</feature>
<evidence type="ECO:0000313" key="8">
    <source>
        <dbReference type="EMBL" id="GAB94170.1"/>
    </source>
</evidence>